<proteinExistence type="predicted"/>
<sequence>MLKFIKNYKWALLASFFVPLLLVLVVLATNGIYWGSGRSLLAGDAYHQYVAVLSLFRNILHSGGQQGFLYTFTSGLGLNLYAFAAYYMGSFLMPLTFFFNVHNMPDAMYLITLLKFACIGLSSFVALKNMYKKLAVLPVLALSVSFSLMSFLMSQIEIIMWLDVFIWLPLIVWGLHSLQDFGRRKLYFISLTILFIQNYYFGFMIAIFLVLYFLVRSTLAKWSWRKLLDFVVTSLLAGLTSLIMLLPMYLDLRANNSDAWSAVTGIFTDNSHVFDIFSKNLVGSYDTTQFNAVPMIYVGLMPLALALLFFTTQTVRLRTKLAFLGLIAFLIASFYLQALDLFWQGMHSPNMFLHRYAFLFSLLLVLLAAETLSRWQEIKIWHILLVVGFLILGFAATVIWGNYHYVKFVNIALTALFGLAYLLLMLSQKRGWISSNLFAIILFIFMSTEVAVNGFYQIQGIQGNWNFASRTYYNQQAKLLQPLATKVQNLTSSNLARTDNTSPDTANDGMKYGYNAIAQFSSVRNSNTSAVMNQLGFHTDSTYLNLRYPQNSLLMDSIFAVKYNINQSQPDKYDFSTLGNLTDLSKNKNALSLGIFVPGGYKNVKFTTGNNSSLENQTKFVNALAKTQNQFFKEFYTTSEKTDDKITGTGNSVTLTQKATDTTNDVSVTYGITAPAHSQAYLSVPNISYISTNFQNATITISNTSKAGVIAPIATYSVATEDTGSLFNLGYYDKATSLSVTLSFPNNSQVSFDTTSFWALDTVTYQSVINKLKENKVFDRTVKNGVNSTIDAKSAGQVFLTLPYDKGWSAKLDGQSVKIHKAQNGFMTVNIPKGKHQLNLRFFPQGLKIGIFCFILGIFLFVLYDWRLKRKQSDI</sequence>
<dbReference type="InterPro" id="IPR018580">
    <property type="entry name" value="Uncharacterised_YfhO"/>
</dbReference>
<feature type="transmembrane region" description="Helical" evidence="1">
    <location>
        <begin position="842"/>
        <end position="864"/>
    </location>
</feature>
<organism evidence="2 3">
    <name type="scientific">Lactococcus nasutitermitis</name>
    <dbReference type="NCBI Taxonomy" id="1652957"/>
    <lineage>
        <taxon>Bacteria</taxon>
        <taxon>Bacillati</taxon>
        <taxon>Bacillota</taxon>
        <taxon>Bacilli</taxon>
        <taxon>Lactobacillales</taxon>
        <taxon>Streptococcaceae</taxon>
        <taxon>Lactococcus</taxon>
    </lineage>
</organism>
<feature type="transmembrane region" description="Helical" evidence="1">
    <location>
        <begin position="405"/>
        <end position="424"/>
    </location>
</feature>
<feature type="transmembrane region" description="Helical" evidence="1">
    <location>
        <begin position="351"/>
        <end position="369"/>
    </location>
</feature>
<feature type="transmembrane region" description="Helical" evidence="1">
    <location>
        <begin position="436"/>
        <end position="456"/>
    </location>
</feature>
<accession>A0ABV9JDI3</accession>
<evidence type="ECO:0000313" key="3">
    <source>
        <dbReference type="Proteomes" id="UP001595987"/>
    </source>
</evidence>
<feature type="transmembrane region" description="Helical" evidence="1">
    <location>
        <begin position="381"/>
        <end position="399"/>
    </location>
</feature>
<dbReference type="EMBL" id="JBHSGD010000005">
    <property type="protein sequence ID" value="MFC4652817.1"/>
    <property type="molecule type" value="Genomic_DNA"/>
</dbReference>
<feature type="transmembrane region" description="Helical" evidence="1">
    <location>
        <begin position="38"/>
        <end position="56"/>
    </location>
</feature>
<feature type="transmembrane region" description="Helical" evidence="1">
    <location>
        <begin position="321"/>
        <end position="339"/>
    </location>
</feature>
<feature type="transmembrane region" description="Helical" evidence="1">
    <location>
        <begin position="68"/>
        <end position="87"/>
    </location>
</feature>
<keyword evidence="1" id="KW-0812">Transmembrane</keyword>
<keyword evidence="3" id="KW-1185">Reference proteome</keyword>
<comment type="caution">
    <text evidence="2">The sequence shown here is derived from an EMBL/GenBank/DDBJ whole genome shotgun (WGS) entry which is preliminary data.</text>
</comment>
<keyword evidence="1" id="KW-0472">Membrane</keyword>
<reference evidence="3" key="1">
    <citation type="journal article" date="2019" name="Int. J. Syst. Evol. Microbiol.">
        <title>The Global Catalogue of Microorganisms (GCM) 10K type strain sequencing project: providing services to taxonomists for standard genome sequencing and annotation.</title>
        <authorList>
            <consortium name="The Broad Institute Genomics Platform"/>
            <consortium name="The Broad Institute Genome Sequencing Center for Infectious Disease"/>
            <person name="Wu L."/>
            <person name="Ma J."/>
        </authorList>
    </citation>
    <scope>NUCLEOTIDE SEQUENCE [LARGE SCALE GENOMIC DNA]</scope>
    <source>
        <strain evidence="3">CCUG 63287</strain>
    </source>
</reference>
<feature type="transmembrane region" description="Helical" evidence="1">
    <location>
        <begin position="290"/>
        <end position="309"/>
    </location>
</feature>
<feature type="transmembrane region" description="Helical" evidence="1">
    <location>
        <begin position="227"/>
        <end position="247"/>
    </location>
</feature>
<feature type="transmembrane region" description="Helical" evidence="1">
    <location>
        <begin position="107"/>
        <end position="127"/>
    </location>
</feature>
<keyword evidence="1" id="KW-1133">Transmembrane helix</keyword>
<dbReference type="RefSeq" id="WP_244842493.1">
    <property type="nucleotide sequence ID" value="NZ_BOVQ01000001.1"/>
</dbReference>
<evidence type="ECO:0000256" key="1">
    <source>
        <dbReference type="SAM" id="Phobius"/>
    </source>
</evidence>
<evidence type="ECO:0000313" key="2">
    <source>
        <dbReference type="EMBL" id="MFC4652817.1"/>
    </source>
</evidence>
<name>A0ABV9JDI3_9LACT</name>
<dbReference type="PANTHER" id="PTHR38454">
    <property type="entry name" value="INTEGRAL MEMBRANE PROTEIN-RELATED"/>
    <property type="match status" value="1"/>
</dbReference>
<gene>
    <name evidence="2" type="ORF">ACFO26_07825</name>
</gene>
<feature type="transmembrane region" description="Helical" evidence="1">
    <location>
        <begin position="134"/>
        <end position="152"/>
    </location>
</feature>
<feature type="transmembrane region" description="Helical" evidence="1">
    <location>
        <begin position="187"/>
        <end position="215"/>
    </location>
</feature>
<dbReference type="PANTHER" id="PTHR38454:SF1">
    <property type="entry name" value="INTEGRAL MEMBRANE PROTEIN"/>
    <property type="match status" value="1"/>
</dbReference>
<protein>
    <submittedName>
        <fullName evidence="2">YfhO family protein</fullName>
    </submittedName>
</protein>
<dbReference type="Pfam" id="PF09586">
    <property type="entry name" value="YfhO"/>
    <property type="match status" value="1"/>
</dbReference>
<dbReference type="Proteomes" id="UP001595987">
    <property type="component" value="Unassembled WGS sequence"/>
</dbReference>